<dbReference type="InterPro" id="IPR044861">
    <property type="entry name" value="IPNS-like_FE2OG_OXY"/>
</dbReference>
<accession>A0A1M2VQW9</accession>
<dbReference type="InterPro" id="IPR027443">
    <property type="entry name" value="IPNS-like_sf"/>
</dbReference>
<dbReference type="GO" id="GO:0046872">
    <property type="term" value="F:metal ion binding"/>
    <property type="evidence" value="ECO:0007669"/>
    <property type="project" value="UniProtKB-KW"/>
</dbReference>
<dbReference type="STRING" id="154538.A0A1M2VQW9"/>
<evidence type="ECO:0000313" key="3">
    <source>
        <dbReference type="EMBL" id="OJT09966.1"/>
    </source>
</evidence>
<dbReference type="InterPro" id="IPR050231">
    <property type="entry name" value="Iron_ascorbate_oxido_reductase"/>
</dbReference>
<dbReference type="PROSITE" id="PS51471">
    <property type="entry name" value="FE2OG_OXY"/>
    <property type="match status" value="1"/>
</dbReference>
<proteinExistence type="inferred from homology"/>
<keyword evidence="1" id="KW-0479">Metal-binding</keyword>
<name>A0A1M2VQW9_TRAPU</name>
<evidence type="ECO:0000256" key="1">
    <source>
        <dbReference type="RuleBase" id="RU003682"/>
    </source>
</evidence>
<dbReference type="Pfam" id="PF14226">
    <property type="entry name" value="DIOX_N"/>
    <property type="match status" value="1"/>
</dbReference>
<gene>
    <name evidence="3" type="ORF">TRAPUB_13547</name>
</gene>
<keyword evidence="1" id="KW-0560">Oxidoreductase</keyword>
<dbReference type="Proteomes" id="UP000184267">
    <property type="component" value="Unassembled WGS sequence"/>
</dbReference>
<keyword evidence="1" id="KW-0408">Iron</keyword>
<dbReference type="InterPro" id="IPR005123">
    <property type="entry name" value="Oxoglu/Fe-dep_dioxygenase_dom"/>
</dbReference>
<dbReference type="EMBL" id="MNAD01000857">
    <property type="protein sequence ID" value="OJT09966.1"/>
    <property type="molecule type" value="Genomic_DNA"/>
</dbReference>
<dbReference type="InterPro" id="IPR026992">
    <property type="entry name" value="DIOX_N"/>
</dbReference>
<dbReference type="OMA" id="HNKHTDV"/>
<dbReference type="AlphaFoldDB" id="A0A1M2VQW9"/>
<comment type="caution">
    <text evidence="3">The sequence shown here is derived from an EMBL/GenBank/DDBJ whole genome shotgun (WGS) entry which is preliminary data.</text>
</comment>
<dbReference type="OrthoDB" id="406156at2759"/>
<reference evidence="3 4" key="1">
    <citation type="submission" date="2016-10" db="EMBL/GenBank/DDBJ databases">
        <title>Genome sequence of the basidiomycete white-rot fungus Trametes pubescens.</title>
        <authorList>
            <person name="Makela M.R."/>
            <person name="Granchi Z."/>
            <person name="Peng M."/>
            <person name="De Vries R.P."/>
            <person name="Grigoriev I."/>
            <person name="Riley R."/>
            <person name="Hilden K."/>
        </authorList>
    </citation>
    <scope>NUCLEOTIDE SEQUENCE [LARGE SCALE GENOMIC DNA]</scope>
    <source>
        <strain evidence="3 4">FBCC735</strain>
    </source>
</reference>
<keyword evidence="4" id="KW-1185">Reference proteome</keyword>
<organism evidence="3 4">
    <name type="scientific">Trametes pubescens</name>
    <name type="common">White-rot fungus</name>
    <dbReference type="NCBI Taxonomy" id="154538"/>
    <lineage>
        <taxon>Eukaryota</taxon>
        <taxon>Fungi</taxon>
        <taxon>Dikarya</taxon>
        <taxon>Basidiomycota</taxon>
        <taxon>Agaricomycotina</taxon>
        <taxon>Agaricomycetes</taxon>
        <taxon>Polyporales</taxon>
        <taxon>Polyporaceae</taxon>
        <taxon>Trametes</taxon>
    </lineage>
</organism>
<dbReference type="GO" id="GO:0016491">
    <property type="term" value="F:oxidoreductase activity"/>
    <property type="evidence" value="ECO:0007669"/>
    <property type="project" value="UniProtKB-KW"/>
</dbReference>
<protein>
    <submittedName>
        <fullName evidence="3">Gibberellin 20 oxidase 1</fullName>
    </submittedName>
</protein>
<dbReference type="Pfam" id="PF03171">
    <property type="entry name" value="2OG-FeII_Oxy"/>
    <property type="match status" value="1"/>
</dbReference>
<dbReference type="Gene3D" id="2.60.120.330">
    <property type="entry name" value="B-lactam Antibiotic, Isopenicillin N Synthase, Chain"/>
    <property type="match status" value="1"/>
</dbReference>
<evidence type="ECO:0000259" key="2">
    <source>
        <dbReference type="PROSITE" id="PS51471"/>
    </source>
</evidence>
<comment type="similarity">
    <text evidence="1">Belongs to the iron/ascorbate-dependent oxidoreductase family.</text>
</comment>
<dbReference type="SUPFAM" id="SSF51197">
    <property type="entry name" value="Clavaminate synthase-like"/>
    <property type="match status" value="1"/>
</dbReference>
<feature type="domain" description="Fe2OG dioxygenase" evidence="2">
    <location>
        <begin position="191"/>
        <end position="296"/>
    </location>
</feature>
<evidence type="ECO:0000313" key="4">
    <source>
        <dbReference type="Proteomes" id="UP000184267"/>
    </source>
</evidence>
<sequence>MSAAAVATTPAASAAAWPAFPGGKEVTVAPLATVDLGRLIAKDVAEVAKLLDVCKTHGFFYLDLQTCEPGRQILEAEQGLLRFMERFFGQPLDVKMLEDRKSHTHGFKPVGTFSGTKNGTRDCYETLKVSRAEMVEKSPKLPEDVKKQEQLFDTFISLSHLITQTLLERLSDALGLAGPARLEQFHRDGEDTNTTLVMLHYPPSDSDDTIGHNKHTDIGSITLLFSEQWGLQVWSPETDSWAFIQPRPRGHATINVGDSLRFLSQKQLYSCLHRVIPPVGGRQSEDRYSIAYFLRPENNAVYEDPTGKKVTAREWHDNKYVMFGEPHVKQEASPMLTGGMEPILGSRTIEVAN</sequence>
<dbReference type="PANTHER" id="PTHR47990">
    <property type="entry name" value="2-OXOGLUTARATE (2OG) AND FE(II)-DEPENDENT OXYGENASE SUPERFAMILY PROTEIN-RELATED"/>
    <property type="match status" value="1"/>
</dbReference>